<dbReference type="InterPro" id="IPR036028">
    <property type="entry name" value="SH3-like_dom_sf"/>
</dbReference>
<feature type="domain" description="SH3" evidence="3">
    <location>
        <begin position="416"/>
        <end position="471"/>
    </location>
</feature>
<feature type="compositionally biased region" description="Polar residues" evidence="2">
    <location>
        <begin position="19"/>
        <end position="29"/>
    </location>
</feature>
<sequence length="473" mass="51659">MSTTLLDLEDLLGSDKPENSSSNLGNEQGQELAKKAAAFDKMDDLVTSTQPFPEGTSAGEVKDARVVDQQHGPTTSSTTEETMITPIRTDTAATPEGLLSGSVEGIIGEGAKESSSSQSRSLMSSSQLHISLGSIPVSAEKTSPAQTTVPSEVLAPSNSVDADRARIWKIIDKSAEGVTYHLGALSDMGFAMEARTALNRLKDRALAGERDEEDRQGFWNDFKIVYSRLATIPDVERAWQGVVELNRIHEVFSCGINATGEGGMSKRQMEEVVAAAMREHEVRLHEQQQVMLTNLREQIVADVVEEMRKMRRDERAKLAHHIDLRVGDLERSIMAGPLHRTTTGTFTSEDTRNFDHPVETKGQLSQQPAVDLAALSKSRRGDMRQRLEAVLIGSHMVPGRPRLSAVPSTGIKGKRAVVCENFRKESANELSVGIQELVHILSSKIEKGYVRVRTQGPRAASGFVPAQILSIDE</sequence>
<organism evidence="4 5">
    <name type="scientific">Perkinsus olseni</name>
    <name type="common">Perkinsus atlanticus</name>
    <dbReference type="NCBI Taxonomy" id="32597"/>
    <lineage>
        <taxon>Eukaryota</taxon>
        <taxon>Sar</taxon>
        <taxon>Alveolata</taxon>
        <taxon>Perkinsozoa</taxon>
        <taxon>Perkinsea</taxon>
        <taxon>Perkinsida</taxon>
        <taxon>Perkinsidae</taxon>
        <taxon>Perkinsus</taxon>
    </lineage>
</organism>
<keyword evidence="1" id="KW-0728">SH3 domain</keyword>
<dbReference type="Proteomes" id="UP000572268">
    <property type="component" value="Unassembled WGS sequence"/>
</dbReference>
<evidence type="ECO:0000256" key="2">
    <source>
        <dbReference type="SAM" id="MobiDB-lite"/>
    </source>
</evidence>
<feature type="compositionally biased region" description="Basic and acidic residues" evidence="2">
    <location>
        <begin position="32"/>
        <end position="44"/>
    </location>
</feature>
<accession>A0A7J6MZ46</accession>
<dbReference type="EMBL" id="JABANN010000001">
    <property type="protein sequence ID" value="KAF4676617.1"/>
    <property type="molecule type" value="Genomic_DNA"/>
</dbReference>
<dbReference type="Pfam" id="PF07653">
    <property type="entry name" value="SH3_2"/>
    <property type="match status" value="1"/>
</dbReference>
<dbReference type="AlphaFoldDB" id="A0A7J6MZ46"/>
<feature type="region of interest" description="Disordered" evidence="2">
    <location>
        <begin position="1"/>
        <end position="85"/>
    </location>
</feature>
<dbReference type="SUPFAM" id="SSF50044">
    <property type="entry name" value="SH3-domain"/>
    <property type="match status" value="1"/>
</dbReference>
<dbReference type="InterPro" id="IPR001452">
    <property type="entry name" value="SH3_domain"/>
</dbReference>
<gene>
    <name evidence="4" type="ORF">FOL46_000081</name>
</gene>
<evidence type="ECO:0000256" key="1">
    <source>
        <dbReference type="ARBA" id="ARBA00022443"/>
    </source>
</evidence>
<name>A0A7J6MZ46_PEROL</name>
<evidence type="ECO:0000313" key="5">
    <source>
        <dbReference type="Proteomes" id="UP000572268"/>
    </source>
</evidence>
<feature type="compositionally biased region" description="Low complexity" evidence="2">
    <location>
        <begin position="73"/>
        <end position="85"/>
    </location>
</feature>
<evidence type="ECO:0000313" key="4">
    <source>
        <dbReference type="EMBL" id="KAF4676617.1"/>
    </source>
</evidence>
<evidence type="ECO:0000259" key="3">
    <source>
        <dbReference type="Pfam" id="PF07653"/>
    </source>
</evidence>
<comment type="caution">
    <text evidence="4">The sequence shown here is derived from an EMBL/GenBank/DDBJ whole genome shotgun (WGS) entry which is preliminary data.</text>
</comment>
<reference evidence="4 5" key="1">
    <citation type="submission" date="2020-04" db="EMBL/GenBank/DDBJ databases">
        <title>Perkinsus olseni comparative genomics.</title>
        <authorList>
            <person name="Bogema D.R."/>
        </authorList>
    </citation>
    <scope>NUCLEOTIDE SEQUENCE [LARGE SCALE GENOMIC DNA]</scope>
    <source>
        <strain evidence="4">ATCC PRA-31</strain>
    </source>
</reference>
<proteinExistence type="predicted"/>
<protein>
    <recommendedName>
        <fullName evidence="3">SH3 domain-containing protein</fullName>
    </recommendedName>
</protein>